<dbReference type="PIRSF" id="PIRSF020408">
    <property type="entry name" value="UCP020408"/>
    <property type="match status" value="1"/>
</dbReference>
<dbReference type="EMBL" id="QEKO01000001">
    <property type="protein sequence ID" value="PVY68766.1"/>
    <property type="molecule type" value="Genomic_DNA"/>
</dbReference>
<gene>
    <name evidence="2" type="ORF">C7440_1177</name>
</gene>
<organism evidence="2 3">
    <name type="scientific">Pusillimonas noertemannii</name>
    <dbReference type="NCBI Taxonomy" id="305977"/>
    <lineage>
        <taxon>Bacteria</taxon>
        <taxon>Pseudomonadati</taxon>
        <taxon>Pseudomonadota</taxon>
        <taxon>Betaproteobacteria</taxon>
        <taxon>Burkholderiales</taxon>
        <taxon>Alcaligenaceae</taxon>
        <taxon>Pusillimonas</taxon>
    </lineage>
</organism>
<evidence type="ECO:0008006" key="4">
    <source>
        <dbReference type="Google" id="ProtNLM"/>
    </source>
</evidence>
<evidence type="ECO:0000313" key="2">
    <source>
        <dbReference type="EMBL" id="PVY68766.1"/>
    </source>
</evidence>
<name>A0A2U1CS94_9BURK</name>
<evidence type="ECO:0000256" key="1">
    <source>
        <dbReference type="ARBA" id="ARBA00007189"/>
    </source>
</evidence>
<reference evidence="2 3" key="1">
    <citation type="submission" date="2018-04" db="EMBL/GenBank/DDBJ databases">
        <title>Genomic Encyclopedia of Type Strains, Phase IV (KMG-IV): sequencing the most valuable type-strain genomes for metagenomic binning, comparative biology and taxonomic classification.</title>
        <authorList>
            <person name="Goeker M."/>
        </authorList>
    </citation>
    <scope>NUCLEOTIDE SEQUENCE [LARGE SCALE GENOMIC DNA]</scope>
    <source>
        <strain evidence="2 3">DSM 10065</strain>
    </source>
</reference>
<proteinExistence type="inferred from homology"/>
<accession>A0A2U1CS94</accession>
<dbReference type="AlphaFoldDB" id="A0A2U1CS94"/>
<comment type="caution">
    <text evidence="2">The sequence shown here is derived from an EMBL/GenBank/DDBJ whole genome shotgun (WGS) entry which is preliminary data.</text>
</comment>
<protein>
    <recommendedName>
        <fullName evidence="4">DUF2325 domain-containing protein</fullName>
    </recommendedName>
</protein>
<dbReference type="InterPro" id="IPR016772">
    <property type="entry name" value="UCP020408"/>
</dbReference>
<keyword evidence="3" id="KW-1185">Reference proteome</keyword>
<dbReference type="STRING" id="1231391.GCA_000308195_03518"/>
<dbReference type="OrthoDB" id="5324142at2"/>
<sequence length="121" mass="13161">MTELVKAVVVGADRLGNIPELLKGHNIAIRHHISGRDPAHQKKTLQLPSGTDLLILLTDFLGHNVMKTFRAAAQRSGVKVLVCRRSVCCMKRALTQGGYCEACPAEVEGRSSNKKALRFAA</sequence>
<dbReference type="Pfam" id="PF10087">
    <property type="entry name" value="DUF2325"/>
    <property type="match status" value="1"/>
</dbReference>
<evidence type="ECO:0000313" key="3">
    <source>
        <dbReference type="Proteomes" id="UP000246145"/>
    </source>
</evidence>
<comment type="similarity">
    <text evidence="1">Belongs to the UPF0751 family.</text>
</comment>
<dbReference type="Proteomes" id="UP000246145">
    <property type="component" value="Unassembled WGS sequence"/>
</dbReference>
<dbReference type="RefSeq" id="WP_116517782.1">
    <property type="nucleotide sequence ID" value="NZ_JACCEX010000001.1"/>
</dbReference>